<organism evidence="1 2">
    <name type="scientific">Heterorhabditis bacteriophora</name>
    <name type="common">Entomopathogenic nematode worm</name>
    <dbReference type="NCBI Taxonomy" id="37862"/>
    <lineage>
        <taxon>Eukaryota</taxon>
        <taxon>Metazoa</taxon>
        <taxon>Ecdysozoa</taxon>
        <taxon>Nematoda</taxon>
        <taxon>Chromadorea</taxon>
        <taxon>Rhabditida</taxon>
        <taxon>Rhabditina</taxon>
        <taxon>Rhabditomorpha</taxon>
        <taxon>Strongyloidea</taxon>
        <taxon>Heterorhabditidae</taxon>
        <taxon>Heterorhabditis</taxon>
    </lineage>
</organism>
<accession>A0A1I7XFK5</accession>
<name>A0A1I7XFK5_HETBA</name>
<evidence type="ECO:0000313" key="1">
    <source>
        <dbReference type="Proteomes" id="UP000095283"/>
    </source>
</evidence>
<keyword evidence="1" id="KW-1185">Reference proteome</keyword>
<evidence type="ECO:0000313" key="2">
    <source>
        <dbReference type="WBParaSite" id="Hba_16105"/>
    </source>
</evidence>
<proteinExistence type="predicted"/>
<reference evidence="2" key="1">
    <citation type="submission" date="2016-11" db="UniProtKB">
        <authorList>
            <consortium name="WormBaseParasite"/>
        </authorList>
    </citation>
    <scope>IDENTIFICATION</scope>
</reference>
<sequence length="51" mass="5871">MDKLDEDTYDGTQDLERRLTGLCDPGLTEFHEHEMSFSLRTGTDPDVTIRL</sequence>
<dbReference type="AlphaFoldDB" id="A0A1I7XFK5"/>
<dbReference type="Proteomes" id="UP000095283">
    <property type="component" value="Unplaced"/>
</dbReference>
<protein>
    <submittedName>
        <fullName evidence="2">RWD domain-containing protein</fullName>
    </submittedName>
</protein>
<dbReference type="WBParaSite" id="Hba_16105">
    <property type="protein sequence ID" value="Hba_16105"/>
    <property type="gene ID" value="Hba_16105"/>
</dbReference>